<dbReference type="Proteomes" id="UP000692954">
    <property type="component" value="Unassembled WGS sequence"/>
</dbReference>
<reference evidence="1" key="1">
    <citation type="submission" date="2021-01" db="EMBL/GenBank/DDBJ databases">
        <authorList>
            <consortium name="Genoscope - CEA"/>
            <person name="William W."/>
        </authorList>
    </citation>
    <scope>NUCLEOTIDE SEQUENCE</scope>
</reference>
<protein>
    <submittedName>
        <fullName evidence="1">Uncharacterized protein</fullName>
    </submittedName>
</protein>
<dbReference type="AlphaFoldDB" id="A0A8S1L7Z0"/>
<name>A0A8S1L7Z0_9CILI</name>
<organism evidence="1 2">
    <name type="scientific">Paramecium sonneborni</name>
    <dbReference type="NCBI Taxonomy" id="65129"/>
    <lineage>
        <taxon>Eukaryota</taxon>
        <taxon>Sar</taxon>
        <taxon>Alveolata</taxon>
        <taxon>Ciliophora</taxon>
        <taxon>Intramacronucleata</taxon>
        <taxon>Oligohymenophorea</taxon>
        <taxon>Peniculida</taxon>
        <taxon>Parameciidae</taxon>
        <taxon>Paramecium</taxon>
    </lineage>
</organism>
<sequence length="48" mass="5842">MKFYLMKEMKMLIKYLHSQKNVFSKERVAQSIQLEGRVELVVYLQHIL</sequence>
<dbReference type="EMBL" id="CAJJDN010000018">
    <property type="protein sequence ID" value="CAD8063878.1"/>
    <property type="molecule type" value="Genomic_DNA"/>
</dbReference>
<gene>
    <name evidence="1" type="ORF">PSON_ATCC_30995.1.T0180212</name>
</gene>
<proteinExistence type="predicted"/>
<comment type="caution">
    <text evidence="1">The sequence shown here is derived from an EMBL/GenBank/DDBJ whole genome shotgun (WGS) entry which is preliminary data.</text>
</comment>
<evidence type="ECO:0000313" key="1">
    <source>
        <dbReference type="EMBL" id="CAD8063878.1"/>
    </source>
</evidence>
<keyword evidence="2" id="KW-1185">Reference proteome</keyword>
<accession>A0A8S1L7Z0</accession>
<evidence type="ECO:0000313" key="2">
    <source>
        <dbReference type="Proteomes" id="UP000692954"/>
    </source>
</evidence>